<dbReference type="FunFam" id="2.160.20.70:FF:000008">
    <property type="entry name" value="Adenylyl cyclase-associated protein"/>
    <property type="match status" value="1"/>
</dbReference>
<dbReference type="GO" id="GO:0005737">
    <property type="term" value="C:cytoplasm"/>
    <property type="evidence" value="ECO:0007669"/>
    <property type="project" value="TreeGrafter"/>
</dbReference>
<dbReference type="InterPro" id="IPR017901">
    <property type="entry name" value="C-CAP_CF_C-like"/>
</dbReference>
<sequence length="583" mass="61115">MSNPKRYSTVSSAITTVNTADNPLTTLIRRLEAATSRLEDIAASSGSPEGQPQQSNGARDAPSTAGIQQFGSAANATTAAKDAPQTVSSTPAAAAPPSLPPTVAAMDELIDTDVAAFVTASKGIDALVEEQASSVAKAFADQRRFLLVTTKAKKPDMQSPQTFNDLLKDLQQDMGSVGDIRDSHRSSPLKEHLAMVGEGIGALQWLLMDGKPADFVGEVIGGAQMYGNRVLKAYKETDPAHVKYVQAYYALLKALQAYIKKHYPSGVTWNNNGIDAAQAYREAASSPSAPPTNGAPAAPPPPSGGAPPPPPPPLPNFDNLPAPPPPPPTGGATKSGATPPGGDISSVFEQLNRGESVTSGLKKVDKSQMTHKNPALRAGSSVSDETQRSKSPGPGVKPKPQSMRQNSTTPSTASSQQTAKNGKAEGKKELDGNKWLIENWDSPSQPLTVEVTQTQSLLITACKNTTIILKGKANAISIDNSPRLQILVDTLISSVDVIKSANFAIQVTGALPTILLDQVDGASIYLGQASLATEVFTSKCSGVNIVLPPEEEEEDSVECPLPEQIRTFVRGGKLVSEIVEHAG</sequence>
<reference evidence="7 8" key="1">
    <citation type="submission" date="2021-11" db="EMBL/GenBank/DDBJ databases">
        <title>Black yeast isolated from Biological Soil Crust.</title>
        <authorList>
            <person name="Kurbessoian T."/>
        </authorList>
    </citation>
    <scope>NUCLEOTIDE SEQUENCE [LARGE SCALE GENOMIC DNA]</scope>
    <source>
        <strain evidence="7 8">CCFEE 5522</strain>
    </source>
</reference>
<feature type="compositionally biased region" description="Low complexity" evidence="5">
    <location>
        <begin position="44"/>
        <end position="55"/>
    </location>
</feature>
<dbReference type="FunFam" id="1.25.40.330:FF:000001">
    <property type="entry name" value="Adenylyl cyclase-associated protein"/>
    <property type="match status" value="1"/>
</dbReference>
<comment type="caution">
    <text evidence="7">The sequence shown here is derived from an EMBL/GenBank/DDBJ whole genome shotgun (WGS) entry which is preliminary data.</text>
</comment>
<dbReference type="PROSITE" id="PS51329">
    <property type="entry name" value="C_CAP_COFACTOR_C"/>
    <property type="match status" value="1"/>
</dbReference>
<evidence type="ECO:0000259" key="6">
    <source>
        <dbReference type="PROSITE" id="PS51329"/>
    </source>
</evidence>
<protein>
    <recommendedName>
        <fullName evidence="3 4">Adenylyl cyclase-associated protein</fullName>
    </recommendedName>
</protein>
<gene>
    <name evidence="7" type="ORF">LTR36_004101</name>
</gene>
<feature type="compositionally biased region" description="Low complexity" evidence="5">
    <location>
        <begin position="330"/>
        <end position="342"/>
    </location>
</feature>
<dbReference type="InterPro" id="IPR053950">
    <property type="entry name" value="CAP_N"/>
</dbReference>
<evidence type="ECO:0000256" key="1">
    <source>
        <dbReference type="ARBA" id="ARBA00007659"/>
    </source>
</evidence>
<feature type="compositionally biased region" description="Low complexity" evidence="5">
    <location>
        <begin position="407"/>
        <end position="419"/>
    </location>
</feature>
<dbReference type="Pfam" id="PF21938">
    <property type="entry name" value="CAP_N"/>
    <property type="match status" value="1"/>
</dbReference>
<keyword evidence="8" id="KW-1185">Reference proteome</keyword>
<dbReference type="PANTHER" id="PTHR10652">
    <property type="entry name" value="ADENYLYL CYCLASE-ASSOCIATED PROTEIN"/>
    <property type="match status" value="1"/>
</dbReference>
<organism evidence="7 8">
    <name type="scientific">Oleoguttula mirabilis</name>
    <dbReference type="NCBI Taxonomy" id="1507867"/>
    <lineage>
        <taxon>Eukaryota</taxon>
        <taxon>Fungi</taxon>
        <taxon>Dikarya</taxon>
        <taxon>Ascomycota</taxon>
        <taxon>Pezizomycotina</taxon>
        <taxon>Dothideomycetes</taxon>
        <taxon>Dothideomycetidae</taxon>
        <taxon>Mycosphaerellales</taxon>
        <taxon>Teratosphaeriaceae</taxon>
        <taxon>Oleoguttula</taxon>
    </lineage>
</organism>
<evidence type="ECO:0000256" key="3">
    <source>
        <dbReference type="ARBA" id="ARBA00072052"/>
    </source>
</evidence>
<dbReference type="EMBL" id="JAVFHQ010000024">
    <property type="protein sequence ID" value="KAK4544529.1"/>
    <property type="molecule type" value="Genomic_DNA"/>
</dbReference>
<feature type="domain" description="C-CAP/cofactor C-like" evidence="6">
    <location>
        <begin position="423"/>
        <end position="563"/>
    </location>
</feature>
<dbReference type="SUPFAM" id="SSF101278">
    <property type="entry name" value="N-terminal domain of adenylylcyclase associated protein, CAP"/>
    <property type="match status" value="1"/>
</dbReference>
<dbReference type="SMART" id="SM00673">
    <property type="entry name" value="CARP"/>
    <property type="match status" value="2"/>
</dbReference>
<dbReference type="GO" id="GO:0008179">
    <property type="term" value="F:adenylate cyclase binding"/>
    <property type="evidence" value="ECO:0007669"/>
    <property type="project" value="TreeGrafter"/>
</dbReference>
<dbReference type="PROSITE" id="PS01088">
    <property type="entry name" value="CAP_1"/>
    <property type="match status" value="1"/>
</dbReference>
<name>A0AAV9JHG4_9PEZI</name>
<dbReference type="Proteomes" id="UP001324427">
    <property type="component" value="Unassembled WGS sequence"/>
</dbReference>
<dbReference type="Gene3D" id="1.25.40.330">
    <property type="entry name" value="Adenylate cyclase-associated CAP, N-terminal domain"/>
    <property type="match status" value="1"/>
</dbReference>
<dbReference type="InterPro" id="IPR006599">
    <property type="entry name" value="CARP_motif"/>
</dbReference>
<accession>A0AAV9JHG4</accession>
<dbReference type="InterPro" id="IPR013992">
    <property type="entry name" value="Adenylate_cyclase-assoc_CAP_N"/>
</dbReference>
<dbReference type="Pfam" id="PF08603">
    <property type="entry name" value="CAP_C"/>
    <property type="match status" value="1"/>
</dbReference>
<feature type="compositionally biased region" description="Low complexity" evidence="5">
    <location>
        <begin position="283"/>
        <end position="296"/>
    </location>
</feature>
<dbReference type="SUPFAM" id="SSF69340">
    <property type="entry name" value="C-terminal domain of adenylylcyclase associated protein"/>
    <property type="match status" value="1"/>
</dbReference>
<dbReference type="Pfam" id="PF01213">
    <property type="entry name" value="CAP_N-CM"/>
    <property type="match status" value="1"/>
</dbReference>
<dbReference type="AlphaFoldDB" id="A0AAV9JHG4"/>
<feature type="compositionally biased region" description="Polar residues" evidence="5">
    <location>
        <begin position="347"/>
        <end position="359"/>
    </location>
</feature>
<dbReference type="InterPro" id="IPR013912">
    <property type="entry name" value="Adenylate_cyclase-assoc_CAP_C"/>
</dbReference>
<dbReference type="InterPro" id="IPR001837">
    <property type="entry name" value="Adenylate_cyclase-assoc_CAP"/>
</dbReference>
<evidence type="ECO:0000256" key="4">
    <source>
        <dbReference type="RuleBase" id="RU000647"/>
    </source>
</evidence>
<dbReference type="InterPro" id="IPR016098">
    <property type="entry name" value="CAP/MinC_C"/>
</dbReference>
<dbReference type="GO" id="GO:0003779">
    <property type="term" value="F:actin binding"/>
    <property type="evidence" value="ECO:0007669"/>
    <property type="project" value="InterPro"/>
</dbReference>
<dbReference type="InterPro" id="IPR018106">
    <property type="entry name" value="CAP_CS_N"/>
</dbReference>
<dbReference type="GO" id="GO:0019933">
    <property type="term" value="P:cAMP-mediated signaling"/>
    <property type="evidence" value="ECO:0007669"/>
    <property type="project" value="TreeGrafter"/>
</dbReference>
<dbReference type="PANTHER" id="PTHR10652:SF0">
    <property type="entry name" value="ADENYLYL CYCLASE-ASSOCIATED PROTEIN"/>
    <property type="match status" value="1"/>
</dbReference>
<comment type="similarity">
    <text evidence="1 4">Belongs to the CAP family.</text>
</comment>
<feature type="compositionally biased region" description="Pro residues" evidence="5">
    <location>
        <begin position="297"/>
        <end position="329"/>
    </location>
</feature>
<dbReference type="GO" id="GO:0007015">
    <property type="term" value="P:actin filament organization"/>
    <property type="evidence" value="ECO:0007669"/>
    <property type="project" value="TreeGrafter"/>
</dbReference>
<evidence type="ECO:0000313" key="7">
    <source>
        <dbReference type="EMBL" id="KAK4544529.1"/>
    </source>
</evidence>
<evidence type="ECO:0000256" key="5">
    <source>
        <dbReference type="SAM" id="MobiDB-lite"/>
    </source>
</evidence>
<dbReference type="InterPro" id="IPR036222">
    <property type="entry name" value="CAP_N_sf"/>
</dbReference>
<feature type="region of interest" description="Disordered" evidence="5">
    <location>
        <begin position="39"/>
        <end position="97"/>
    </location>
</feature>
<dbReference type="Gene3D" id="2.160.20.70">
    <property type="match status" value="1"/>
</dbReference>
<evidence type="ECO:0000256" key="2">
    <source>
        <dbReference type="ARBA" id="ARBA00054756"/>
    </source>
</evidence>
<dbReference type="InterPro" id="IPR036223">
    <property type="entry name" value="CAP_C_sf"/>
</dbReference>
<proteinExistence type="inferred from homology"/>
<feature type="compositionally biased region" description="Low complexity" evidence="5">
    <location>
        <begin position="389"/>
        <end position="400"/>
    </location>
</feature>
<evidence type="ECO:0000313" key="8">
    <source>
        <dbReference type="Proteomes" id="UP001324427"/>
    </source>
</evidence>
<comment type="function">
    <text evidence="2">The N-terminal domain binds to adenylyl cyclase, thereby enabling adenylyl cyclase to be activated by upstream regulatory signals, such as Ras. The C-terminal domain is required for normal cellular morphology and growth control.</text>
</comment>
<feature type="region of interest" description="Disordered" evidence="5">
    <location>
        <begin position="281"/>
        <end position="430"/>
    </location>
</feature>
<feature type="compositionally biased region" description="Low complexity" evidence="5">
    <location>
        <begin position="73"/>
        <end position="97"/>
    </location>
</feature>